<dbReference type="Pfam" id="PF05597">
    <property type="entry name" value="Phasin"/>
    <property type="match status" value="1"/>
</dbReference>
<dbReference type="PANTHER" id="PTHR38664">
    <property type="entry name" value="SLR0058 PROTEIN"/>
    <property type="match status" value="1"/>
</dbReference>
<comment type="caution">
    <text evidence="1">The sequence shown here is derived from an EMBL/GenBank/DDBJ whole genome shotgun (WGS) entry which is preliminary data.</text>
</comment>
<dbReference type="Proteomes" id="UP000256774">
    <property type="component" value="Unassembled WGS sequence"/>
</dbReference>
<name>A0A3E0H5S0_9GAMM</name>
<dbReference type="NCBIfam" id="TIGR01837">
    <property type="entry name" value="PHA_granule_1"/>
    <property type="match status" value="1"/>
</dbReference>
<sequence length="135" mass="15359">MTHDTKQSARGRLKLSPAKDLRKYTQQIWLAGLGAFSRAEEEGGKLFDNLVQIGEELEHKTRDLADNAAEEIKDKVIEKASDTREKVERVIDDRLSSTLSRLGIPSQKDIESLTQRMDNLTRVIEQLALQLDKKK</sequence>
<dbReference type="PANTHER" id="PTHR38664:SF1">
    <property type="entry name" value="SLR0058 PROTEIN"/>
    <property type="match status" value="1"/>
</dbReference>
<dbReference type="InterPro" id="IPR008769">
    <property type="entry name" value="PhaF_PhaI"/>
</dbReference>
<protein>
    <submittedName>
        <fullName evidence="1">Poly(Hydroxyalkanoate) granule-associated protein</fullName>
    </submittedName>
</protein>
<accession>A0A3E0H5S0</accession>
<evidence type="ECO:0000313" key="1">
    <source>
        <dbReference type="EMBL" id="REH37950.1"/>
    </source>
</evidence>
<dbReference type="RefSeq" id="WP_116208540.1">
    <property type="nucleotide sequence ID" value="NZ_QUNR01000003.1"/>
</dbReference>
<dbReference type="EMBL" id="QUNR01000003">
    <property type="protein sequence ID" value="REH37950.1"/>
    <property type="molecule type" value="Genomic_DNA"/>
</dbReference>
<reference evidence="1 2" key="1">
    <citation type="submission" date="2018-08" db="EMBL/GenBank/DDBJ databases">
        <title>Genomic Encyclopedia of Type Strains, Phase IV (KMG-IV): sequencing the most valuable type-strain genomes for metagenomic binning, comparative biology and taxonomic classification.</title>
        <authorList>
            <person name="Goeker M."/>
        </authorList>
    </citation>
    <scope>NUCLEOTIDE SEQUENCE [LARGE SCALE GENOMIC DNA]</scope>
    <source>
        <strain evidence="1 2">DSM 26022</strain>
    </source>
</reference>
<proteinExistence type="predicted"/>
<evidence type="ECO:0000313" key="2">
    <source>
        <dbReference type="Proteomes" id="UP000256774"/>
    </source>
</evidence>
<dbReference type="OrthoDB" id="5801582at2"/>
<dbReference type="AlphaFoldDB" id="A0A3E0H5S0"/>
<organism evidence="1 2">
    <name type="scientific">Paraperlucidibaca baekdonensis</name>
    <dbReference type="NCBI Taxonomy" id="748120"/>
    <lineage>
        <taxon>Bacteria</taxon>
        <taxon>Pseudomonadati</taxon>
        <taxon>Pseudomonadota</taxon>
        <taxon>Gammaproteobacteria</taxon>
        <taxon>Moraxellales</taxon>
        <taxon>Moraxellaceae</taxon>
        <taxon>Paraperlucidibaca</taxon>
    </lineage>
</organism>
<keyword evidence="2" id="KW-1185">Reference proteome</keyword>
<gene>
    <name evidence="1" type="ORF">DFR26_1734</name>
</gene>